<dbReference type="RefSeq" id="WP_094764297.1">
    <property type="nucleotide sequence ID" value="NZ_FUKQ01000024.1"/>
</dbReference>
<evidence type="ECO:0000313" key="3">
    <source>
        <dbReference type="EMBL" id="SJN28421.1"/>
    </source>
</evidence>
<evidence type="ECO:0000256" key="1">
    <source>
        <dbReference type="SAM" id="Phobius"/>
    </source>
</evidence>
<sequence>MTTNIGATDRLIRLFLALAAVVIAWLVGTGGVAGIILLVVAAILALTAIVRFCPIYRSLGASTAGDRS</sequence>
<accession>A0A1R4J8H4</accession>
<keyword evidence="4" id="KW-1185">Reference proteome</keyword>
<keyword evidence="1" id="KW-0812">Transmembrane</keyword>
<reference evidence="3 4" key="1">
    <citation type="submission" date="2017-02" db="EMBL/GenBank/DDBJ databases">
        <authorList>
            <person name="Peterson S.W."/>
        </authorList>
    </citation>
    <scope>NUCLEOTIDE SEQUENCE [LARGE SCALE GENOMIC DNA]</scope>
    <source>
        <strain evidence="3 4">LSP_Lj1</strain>
    </source>
</reference>
<evidence type="ECO:0000313" key="4">
    <source>
        <dbReference type="Proteomes" id="UP000188342"/>
    </source>
</evidence>
<dbReference type="Proteomes" id="UP000188342">
    <property type="component" value="Unassembled WGS sequence"/>
</dbReference>
<keyword evidence="1" id="KW-1133">Transmembrane helix</keyword>
<name>A0A1R4J8H4_9ACTN</name>
<dbReference type="AlphaFoldDB" id="A0A1R4J8H4"/>
<dbReference type="STRING" id="1255658.FM114_06155"/>
<gene>
    <name evidence="3" type="ORF">FM114_06155</name>
</gene>
<dbReference type="InterPro" id="IPR021309">
    <property type="entry name" value="YgaP-like_TM"/>
</dbReference>
<feature type="transmembrane region" description="Helical" evidence="1">
    <location>
        <begin position="34"/>
        <end position="53"/>
    </location>
</feature>
<dbReference type="EMBL" id="FUKQ01000024">
    <property type="protein sequence ID" value="SJN28421.1"/>
    <property type="molecule type" value="Genomic_DNA"/>
</dbReference>
<dbReference type="Pfam" id="PF11127">
    <property type="entry name" value="YgaP-like_TM"/>
    <property type="match status" value="1"/>
</dbReference>
<evidence type="ECO:0000259" key="2">
    <source>
        <dbReference type="Pfam" id="PF11127"/>
    </source>
</evidence>
<feature type="transmembrane region" description="Helical" evidence="1">
    <location>
        <begin position="12"/>
        <end position="28"/>
    </location>
</feature>
<feature type="domain" description="Inner membrane protein YgaP-like transmembrane" evidence="2">
    <location>
        <begin position="1"/>
        <end position="65"/>
    </location>
</feature>
<keyword evidence="1" id="KW-0472">Membrane</keyword>
<organism evidence="3 4">
    <name type="scientific">Luteococcus japonicus LSP_Lj1</name>
    <dbReference type="NCBI Taxonomy" id="1255658"/>
    <lineage>
        <taxon>Bacteria</taxon>
        <taxon>Bacillati</taxon>
        <taxon>Actinomycetota</taxon>
        <taxon>Actinomycetes</taxon>
        <taxon>Propionibacteriales</taxon>
        <taxon>Propionibacteriaceae</taxon>
        <taxon>Luteococcus</taxon>
    </lineage>
</organism>
<protein>
    <recommendedName>
        <fullName evidence="2">Inner membrane protein YgaP-like transmembrane domain-containing protein</fullName>
    </recommendedName>
</protein>
<proteinExistence type="predicted"/>